<sequence>MLLVRMRELRESRGWHHVRPNRVTYNSVITAWARSGERGSSSSAERLLGEMYDEYNNYKQKRGGSDSVGYDDDDLKPDSRSWNAVINAVARSRDPDCADRARSLLDEMGRLYDMGDIDLVPDAVTFGAVINAYANSGASDACDSAAQLLLHMESLYQLGYAGARPTTFVYNACMNAFAKDSLTGAGGGDGDVSSLDRAMRAEQLLDSMERRYDEGGDIGVMPDCISYGTVINAYANCNAGESGDRADAVLRRMVRRCLMGESGCRPNAVVFTAAIKAHLASIVATQASANDDDEEKEEKEKEKNEEQETEDDANDRPTTAMPRESLAVRKSGKIKRMEAYANRCEDLLLELCLLHKQSRKDERPSLRPTSVTFELVITALTHVKDEKGVDRVKRLRDLGTW</sequence>
<evidence type="ECO:0000256" key="2">
    <source>
        <dbReference type="SAM" id="MobiDB-lite"/>
    </source>
</evidence>
<accession>A0ABD3R5A6</accession>
<dbReference type="InterPro" id="IPR051222">
    <property type="entry name" value="PPR/CCM1_RNA-binding"/>
</dbReference>
<evidence type="ECO:0000313" key="3">
    <source>
        <dbReference type="EMBL" id="KAL3807913.1"/>
    </source>
</evidence>
<comment type="caution">
    <text evidence="3">The sequence shown here is derived from an EMBL/GenBank/DDBJ whole genome shotgun (WGS) entry which is preliminary data.</text>
</comment>
<reference evidence="3 4" key="1">
    <citation type="submission" date="2024-10" db="EMBL/GenBank/DDBJ databases">
        <title>Updated reference genomes for cyclostephanoid diatoms.</title>
        <authorList>
            <person name="Roberts W.R."/>
            <person name="Alverson A.J."/>
        </authorList>
    </citation>
    <scope>NUCLEOTIDE SEQUENCE [LARGE SCALE GENOMIC DNA]</scope>
    <source>
        <strain evidence="3 4">AJA228-03</strain>
    </source>
</reference>
<dbReference type="AlphaFoldDB" id="A0ABD3R5A6"/>
<dbReference type="Proteomes" id="UP001530377">
    <property type="component" value="Unassembled WGS sequence"/>
</dbReference>
<evidence type="ECO:0000313" key="4">
    <source>
        <dbReference type="Proteomes" id="UP001530377"/>
    </source>
</evidence>
<evidence type="ECO:0000256" key="1">
    <source>
        <dbReference type="ARBA" id="ARBA00022737"/>
    </source>
</evidence>
<dbReference type="InterPro" id="IPR011990">
    <property type="entry name" value="TPR-like_helical_dom_sf"/>
</dbReference>
<dbReference type="PANTHER" id="PTHR47942:SF63">
    <property type="entry name" value="PENTATRICOPEPTIDE REPEAT-CONTAINING PROTEIN"/>
    <property type="match status" value="1"/>
</dbReference>
<evidence type="ECO:0008006" key="5">
    <source>
        <dbReference type="Google" id="ProtNLM"/>
    </source>
</evidence>
<feature type="region of interest" description="Disordered" evidence="2">
    <location>
        <begin position="286"/>
        <end position="323"/>
    </location>
</feature>
<proteinExistence type="predicted"/>
<organism evidence="3 4">
    <name type="scientific">Cyclostephanos tholiformis</name>
    <dbReference type="NCBI Taxonomy" id="382380"/>
    <lineage>
        <taxon>Eukaryota</taxon>
        <taxon>Sar</taxon>
        <taxon>Stramenopiles</taxon>
        <taxon>Ochrophyta</taxon>
        <taxon>Bacillariophyta</taxon>
        <taxon>Coscinodiscophyceae</taxon>
        <taxon>Thalassiosirophycidae</taxon>
        <taxon>Stephanodiscales</taxon>
        <taxon>Stephanodiscaceae</taxon>
        <taxon>Cyclostephanos</taxon>
    </lineage>
</organism>
<protein>
    <recommendedName>
        <fullName evidence="5">Pentacotripeptide-repeat region of PRORP domain-containing protein</fullName>
    </recommendedName>
</protein>
<dbReference type="PANTHER" id="PTHR47942">
    <property type="entry name" value="TETRATRICOPEPTIDE REPEAT (TPR)-LIKE SUPERFAMILY PROTEIN-RELATED"/>
    <property type="match status" value="1"/>
</dbReference>
<keyword evidence="1" id="KW-0677">Repeat</keyword>
<keyword evidence="4" id="KW-1185">Reference proteome</keyword>
<dbReference type="Gene3D" id="1.25.40.10">
    <property type="entry name" value="Tetratricopeptide repeat domain"/>
    <property type="match status" value="1"/>
</dbReference>
<dbReference type="EMBL" id="JALLPB020000568">
    <property type="protein sequence ID" value="KAL3807913.1"/>
    <property type="molecule type" value="Genomic_DNA"/>
</dbReference>
<name>A0ABD3R5A6_9STRA</name>
<gene>
    <name evidence="3" type="ORF">ACHAXA_000352</name>
</gene>